<dbReference type="PATRIC" id="fig|866536.3.peg.3507"/>
<organism evidence="1 2">
    <name type="scientific">Belliella baltica (strain DSM 15883 / CIP 108006 / LMG 21964 / BA134)</name>
    <dbReference type="NCBI Taxonomy" id="866536"/>
    <lineage>
        <taxon>Bacteria</taxon>
        <taxon>Pseudomonadati</taxon>
        <taxon>Bacteroidota</taxon>
        <taxon>Cytophagia</taxon>
        <taxon>Cytophagales</taxon>
        <taxon>Cyclobacteriaceae</taxon>
        <taxon>Belliella</taxon>
    </lineage>
</organism>
<sequence length="274" mass="30213">MSRFWIPTLFILLPIFGLYAQGGIETLPRGARSMGLGNASLTLSDSWSIFNNIGALGRLTSSSIMAGYDHRFNLNELTTISAAAVIHSESFQYGLSLSSYGDEHFNQSNIGLGIANQLGIASLGLKINYFQTNIEGFGRAAASVIEFGGVAELGPNLFFGAHIYNLTNAKIGGNSEDRIPTVVKSGISYRPTEKLMVNIEAEKDILLPPMIKLGIEYNLKDRLWLRSGINTYPSNLFFGIGFRPRNFVIDYAMTQSQFLGNTHHFSFGYLFQKK</sequence>
<dbReference type="KEGG" id="bbd:Belba_3391"/>
<accession>I3Z9H6</accession>
<dbReference type="RefSeq" id="WP_014773830.1">
    <property type="nucleotide sequence ID" value="NC_018010.1"/>
</dbReference>
<protein>
    <recommendedName>
        <fullName evidence="3">PorV/PorQ family protein</fullName>
    </recommendedName>
</protein>
<dbReference type="Proteomes" id="UP000006050">
    <property type="component" value="Chromosome"/>
</dbReference>
<dbReference type="OrthoDB" id="9786645at2"/>
<gene>
    <name evidence="1" type="ordered locus">Belba_3391</name>
</gene>
<evidence type="ECO:0000313" key="1">
    <source>
        <dbReference type="EMBL" id="AFL85894.1"/>
    </source>
</evidence>
<keyword evidence="2" id="KW-1185">Reference proteome</keyword>
<dbReference type="EMBL" id="CP003281">
    <property type="protein sequence ID" value="AFL85894.1"/>
    <property type="molecule type" value="Genomic_DNA"/>
</dbReference>
<dbReference type="eggNOG" id="COG1555">
    <property type="taxonomic scope" value="Bacteria"/>
</dbReference>
<reference evidence="2" key="1">
    <citation type="submission" date="2012-06" db="EMBL/GenBank/DDBJ databases">
        <title>The complete genome of Belliella baltica DSM 15883.</title>
        <authorList>
            <person name="Lucas S."/>
            <person name="Copeland A."/>
            <person name="Lapidus A."/>
            <person name="Goodwin L."/>
            <person name="Pitluck S."/>
            <person name="Peters L."/>
            <person name="Mikhailova N."/>
            <person name="Davenport K."/>
            <person name="Kyrpides N."/>
            <person name="Mavromatis K."/>
            <person name="Pagani I."/>
            <person name="Ivanova N."/>
            <person name="Ovchinnikova G."/>
            <person name="Zeytun A."/>
            <person name="Detter J.C."/>
            <person name="Han C."/>
            <person name="Land M."/>
            <person name="Hauser L."/>
            <person name="Markowitz V."/>
            <person name="Cheng J.-F."/>
            <person name="Hugenholtz P."/>
            <person name="Woyke T."/>
            <person name="Wu D."/>
            <person name="Tindall B."/>
            <person name="Pomrenke H."/>
            <person name="Brambilla E."/>
            <person name="Klenk H.-P."/>
            <person name="Eisen J.A."/>
        </authorList>
    </citation>
    <scope>NUCLEOTIDE SEQUENCE [LARGE SCALE GENOMIC DNA]</scope>
    <source>
        <strain evidence="2">DSM 15883 / CIP 108006 / LMG 21964 / BA134</strain>
    </source>
</reference>
<dbReference type="HOGENOM" id="CLU_087522_0_0_10"/>
<dbReference type="Gene3D" id="2.40.160.60">
    <property type="entry name" value="Outer membrane protein transport protein (OMPP1/FadL/TodX)"/>
    <property type="match status" value="1"/>
</dbReference>
<dbReference type="AlphaFoldDB" id="I3Z9H6"/>
<evidence type="ECO:0000313" key="2">
    <source>
        <dbReference type="Proteomes" id="UP000006050"/>
    </source>
</evidence>
<proteinExistence type="predicted"/>
<name>I3Z9H6_BELBD</name>
<evidence type="ECO:0008006" key="3">
    <source>
        <dbReference type="Google" id="ProtNLM"/>
    </source>
</evidence>
<dbReference type="STRING" id="866536.Belba_3391"/>